<dbReference type="AlphaFoldDB" id="A0A816PRI5"/>
<gene>
    <name evidence="1" type="ORF">DARMORV10_A09P67300.1</name>
</gene>
<protein>
    <submittedName>
        <fullName evidence="1">(rape) hypothetical protein</fullName>
    </submittedName>
</protein>
<accession>A0A816PRI5</accession>
<dbReference type="EMBL" id="HG994363">
    <property type="protein sequence ID" value="CAF2052031.1"/>
    <property type="molecule type" value="Genomic_DNA"/>
</dbReference>
<name>A0A816PRI5_BRANA</name>
<sequence>MILTWLAGKSNKDNIYALQNSIDYLKQSLEYFKKEEKYYLEQAAKRLEEAKVKHRANNRAGGLYSYKMKVCYERADQRVRDFQISVHNGVRFSYFDFTGETKKGSDGKIAE</sequence>
<dbReference type="Proteomes" id="UP001295469">
    <property type="component" value="Chromosome A09"/>
</dbReference>
<evidence type="ECO:0000313" key="1">
    <source>
        <dbReference type="EMBL" id="CAF2052031.1"/>
    </source>
</evidence>
<reference evidence="1" key="1">
    <citation type="submission" date="2021-01" db="EMBL/GenBank/DDBJ databases">
        <authorList>
            <consortium name="Genoscope - CEA"/>
            <person name="William W."/>
        </authorList>
    </citation>
    <scope>NUCLEOTIDE SEQUENCE</scope>
</reference>
<organism evidence="1">
    <name type="scientific">Brassica napus</name>
    <name type="common">Rape</name>
    <dbReference type="NCBI Taxonomy" id="3708"/>
    <lineage>
        <taxon>Eukaryota</taxon>
        <taxon>Viridiplantae</taxon>
        <taxon>Streptophyta</taxon>
        <taxon>Embryophyta</taxon>
        <taxon>Tracheophyta</taxon>
        <taxon>Spermatophyta</taxon>
        <taxon>Magnoliopsida</taxon>
        <taxon>eudicotyledons</taxon>
        <taxon>Gunneridae</taxon>
        <taxon>Pentapetalae</taxon>
        <taxon>rosids</taxon>
        <taxon>malvids</taxon>
        <taxon>Brassicales</taxon>
        <taxon>Brassicaceae</taxon>
        <taxon>Brassiceae</taxon>
        <taxon>Brassica</taxon>
    </lineage>
</organism>
<proteinExistence type="predicted"/>